<evidence type="ECO:0000313" key="2">
    <source>
        <dbReference type="EMBL" id="MBW6401194.1"/>
    </source>
</evidence>
<proteinExistence type="predicted"/>
<dbReference type="RefSeq" id="WP_219765753.1">
    <property type="nucleotide sequence ID" value="NZ_JAHYBZ010000010.1"/>
</dbReference>
<evidence type="ECO:0000313" key="3">
    <source>
        <dbReference type="Proteomes" id="UP001196565"/>
    </source>
</evidence>
<dbReference type="Gene3D" id="1.20.1290.10">
    <property type="entry name" value="AhpD-like"/>
    <property type="match status" value="1"/>
</dbReference>
<dbReference type="Proteomes" id="UP001196565">
    <property type="component" value="Unassembled WGS sequence"/>
</dbReference>
<dbReference type="InterPro" id="IPR029032">
    <property type="entry name" value="AhpD-like"/>
</dbReference>
<dbReference type="EMBL" id="JAHYBZ010000010">
    <property type="protein sequence ID" value="MBW6401194.1"/>
    <property type="molecule type" value="Genomic_DNA"/>
</dbReference>
<dbReference type="PANTHER" id="PTHR34846:SF10">
    <property type="entry name" value="CYTOPLASMIC PROTEIN"/>
    <property type="match status" value="1"/>
</dbReference>
<keyword evidence="3" id="KW-1185">Reference proteome</keyword>
<dbReference type="NCBIfam" id="TIGR00778">
    <property type="entry name" value="ahpD_dom"/>
    <property type="match status" value="1"/>
</dbReference>
<evidence type="ECO:0000259" key="1">
    <source>
        <dbReference type="Pfam" id="PF02627"/>
    </source>
</evidence>
<accession>A0ABS7AJA3</accession>
<organism evidence="2 3">
    <name type="scientific">Roseomonas alba</name>
    <dbReference type="NCBI Taxonomy" id="2846776"/>
    <lineage>
        <taxon>Bacteria</taxon>
        <taxon>Pseudomonadati</taxon>
        <taxon>Pseudomonadota</taxon>
        <taxon>Alphaproteobacteria</taxon>
        <taxon>Acetobacterales</taxon>
        <taxon>Roseomonadaceae</taxon>
        <taxon>Roseomonas</taxon>
    </lineage>
</organism>
<protein>
    <submittedName>
        <fullName evidence="2">Carboxymuconolactone decarboxylase family protein</fullName>
    </submittedName>
</protein>
<dbReference type="InterPro" id="IPR003779">
    <property type="entry name" value="CMD-like"/>
</dbReference>
<gene>
    <name evidence="2" type="ORF">KPL78_25275</name>
</gene>
<dbReference type="SUPFAM" id="SSF69118">
    <property type="entry name" value="AhpD-like"/>
    <property type="match status" value="1"/>
</dbReference>
<dbReference type="PANTHER" id="PTHR34846">
    <property type="entry name" value="4-CARBOXYMUCONOLACTONE DECARBOXYLASE FAMILY PROTEIN (AFU_ORTHOLOGUE AFUA_6G11590)"/>
    <property type="match status" value="1"/>
</dbReference>
<dbReference type="InterPro" id="IPR004675">
    <property type="entry name" value="AhpD_core"/>
</dbReference>
<reference evidence="2 3" key="1">
    <citation type="submission" date="2021-07" db="EMBL/GenBank/DDBJ databases">
        <authorList>
            <person name="So Y."/>
        </authorList>
    </citation>
    <scope>NUCLEOTIDE SEQUENCE [LARGE SCALE GENOMIC DNA]</scope>
    <source>
        <strain evidence="2 3">HJA6</strain>
    </source>
</reference>
<feature type="domain" description="Carboxymuconolactone decarboxylase-like" evidence="1">
    <location>
        <begin position="12"/>
        <end position="93"/>
    </location>
</feature>
<dbReference type="Pfam" id="PF02627">
    <property type="entry name" value="CMD"/>
    <property type="match status" value="1"/>
</dbReference>
<name>A0ABS7AJA3_9PROT</name>
<sequence length="151" mass="16693">MTTRLNHWNVAPKVMQAMLALEKASRSNGLEPSLLELVKTRASQINRCAFCLDMHTREARAAGETEERLYMLSAWEEATCYTQRERAALAWVDALTRLAETGAPDSAYEAMAAEFSAEEQVALTLAIVTINGWNRFAVGFRAEPARAKAAA</sequence>
<comment type="caution">
    <text evidence="2">The sequence shown here is derived from an EMBL/GenBank/DDBJ whole genome shotgun (WGS) entry which is preliminary data.</text>
</comment>